<evidence type="ECO:0000313" key="1">
    <source>
        <dbReference type="EMBL" id="KUG29954.1"/>
    </source>
</evidence>
<protein>
    <submittedName>
        <fullName evidence="1">Uncharacterized protein</fullName>
    </submittedName>
</protein>
<accession>A0A0W8GA55</accession>
<dbReference type="AlphaFoldDB" id="A0A0W8GA55"/>
<proteinExistence type="predicted"/>
<reference evidence="1" key="1">
    <citation type="journal article" date="2015" name="Proc. Natl. Acad. Sci. U.S.A.">
        <title>Networks of energetic and metabolic interactions define dynamics in microbial communities.</title>
        <authorList>
            <person name="Embree M."/>
            <person name="Liu J.K."/>
            <person name="Al-Bassam M.M."/>
            <person name="Zengler K."/>
        </authorList>
    </citation>
    <scope>NUCLEOTIDE SEQUENCE</scope>
</reference>
<dbReference type="EMBL" id="LNQE01000016">
    <property type="protein sequence ID" value="KUG29954.1"/>
    <property type="molecule type" value="Genomic_DNA"/>
</dbReference>
<comment type="caution">
    <text evidence="1">The sequence shown here is derived from an EMBL/GenBank/DDBJ whole genome shotgun (WGS) entry which is preliminary data.</text>
</comment>
<sequence>MPEAYPLSLPCRFEGFPGRIRVVCGPAFDDLRGCPYSFGSRVICHRTPLCGLAQGDYVPGSALPRQDMIFSDTGADDDFSLKISFTGYGTFHLAAPTDARYSLAVVKGLRVEAFGLDRSFQITDLWETGIVAETDLSLPPPMPGMVWVDDEARESTYAVTWYGGQGTAGFASLAGVLQLGGAAFLRLGRAS</sequence>
<name>A0A0W8GA55_9ZZZZ</name>
<gene>
    <name evidence="1" type="ORF">ASZ90_000146</name>
</gene>
<organism evidence="1">
    <name type="scientific">hydrocarbon metagenome</name>
    <dbReference type="NCBI Taxonomy" id="938273"/>
    <lineage>
        <taxon>unclassified sequences</taxon>
        <taxon>metagenomes</taxon>
        <taxon>ecological metagenomes</taxon>
    </lineage>
</organism>